<feature type="region of interest" description="Disordered" evidence="1">
    <location>
        <begin position="112"/>
        <end position="134"/>
    </location>
</feature>
<keyword evidence="3" id="KW-1185">Reference proteome</keyword>
<name>A0A2A2LW48_9BILA</name>
<organism evidence="2 3">
    <name type="scientific">Diploscapter pachys</name>
    <dbReference type="NCBI Taxonomy" id="2018661"/>
    <lineage>
        <taxon>Eukaryota</taxon>
        <taxon>Metazoa</taxon>
        <taxon>Ecdysozoa</taxon>
        <taxon>Nematoda</taxon>
        <taxon>Chromadorea</taxon>
        <taxon>Rhabditida</taxon>
        <taxon>Rhabditina</taxon>
        <taxon>Rhabditomorpha</taxon>
        <taxon>Rhabditoidea</taxon>
        <taxon>Rhabditidae</taxon>
        <taxon>Diploscapter</taxon>
    </lineage>
</organism>
<gene>
    <name evidence="2" type="ORF">WR25_08302</name>
</gene>
<dbReference type="STRING" id="2018661.A0A2A2LW48"/>
<dbReference type="OrthoDB" id="5782146at2759"/>
<evidence type="ECO:0000313" key="2">
    <source>
        <dbReference type="EMBL" id="PAV90215.1"/>
    </source>
</evidence>
<feature type="compositionally biased region" description="Polar residues" evidence="1">
    <location>
        <begin position="118"/>
        <end position="131"/>
    </location>
</feature>
<dbReference type="AlphaFoldDB" id="A0A2A2LW48"/>
<accession>A0A2A2LW48</accession>
<proteinExistence type="predicted"/>
<sequence length="306" mass="33065">MGRKKVSLDASNKEKVILDLLNTRDRLSASASGNIAAAETSDGKRAQVQKIGDRGGIATVDGHKGQLRLKEEEGAKHAFLKADGKYELNTVAKGDLKSAKTSEFEATNDRFDFGLKPNSHNNKSGDGTVSFNDKETGKNGKYAYTIAQTGRKTDATLSAHSIGGTEFEQALFGRRSDKYHCTAETPGVSQCYDAQGKSVGKVAADKNGNTVIYNDRDVPIATGQVKQLGPRSFEAIISKNLFIARLKDARTAPCCVELTGHECIQAIKLSNPRFSHPSQRDGDDTVHLTWPDCFDMSVDVTLPPGN</sequence>
<dbReference type="Proteomes" id="UP000218231">
    <property type="component" value="Unassembled WGS sequence"/>
</dbReference>
<comment type="caution">
    <text evidence="2">The sequence shown here is derived from an EMBL/GenBank/DDBJ whole genome shotgun (WGS) entry which is preliminary data.</text>
</comment>
<dbReference type="EMBL" id="LIAE01006386">
    <property type="protein sequence ID" value="PAV90215.1"/>
    <property type="molecule type" value="Genomic_DNA"/>
</dbReference>
<protein>
    <submittedName>
        <fullName evidence="2">Uncharacterized protein</fullName>
    </submittedName>
</protein>
<evidence type="ECO:0000313" key="3">
    <source>
        <dbReference type="Proteomes" id="UP000218231"/>
    </source>
</evidence>
<evidence type="ECO:0000256" key="1">
    <source>
        <dbReference type="SAM" id="MobiDB-lite"/>
    </source>
</evidence>
<reference evidence="2 3" key="1">
    <citation type="journal article" date="2017" name="Curr. Biol.">
        <title>Genome architecture and evolution of a unichromosomal asexual nematode.</title>
        <authorList>
            <person name="Fradin H."/>
            <person name="Zegar C."/>
            <person name="Gutwein M."/>
            <person name="Lucas J."/>
            <person name="Kovtun M."/>
            <person name="Corcoran D."/>
            <person name="Baugh L.R."/>
            <person name="Kiontke K."/>
            <person name="Gunsalus K."/>
            <person name="Fitch D.H."/>
            <person name="Piano F."/>
        </authorList>
    </citation>
    <scope>NUCLEOTIDE SEQUENCE [LARGE SCALE GENOMIC DNA]</scope>
    <source>
        <strain evidence="2">PF1309</strain>
    </source>
</reference>